<dbReference type="InterPro" id="IPR025159">
    <property type="entry name" value="AbiEi_N"/>
</dbReference>
<dbReference type="AlphaFoldDB" id="A0A418KT17"/>
<evidence type="ECO:0000313" key="3">
    <source>
        <dbReference type="EMBL" id="RIQ27318.1"/>
    </source>
</evidence>
<sequence length="352" mass="38252">MEPSSVPRSGLWTAIGTDSRTRAGWADVTVRNVEAGVCTTAELRARGMSAGALRHAVATGRLVRLRRGVYCDGGLWRASARQPAARHILEARAAWLALGRRGWATGYSAAVIAGLPVPHGEPRQLRFSLPQRGHGRRAYHGLRLRTAGIDQADVLLLHGVPVTAPARTALDVAREHGFGVGLVLADAALRLGIASADELRRVADRLARWPGGRQSLLVATHADGARESPAESISYAAVVDAGLPLPRCNVWVVGHGAGGVRTDFVWREHRLVREVDGGVKYTDPRRPDRELVLVDEKRRQLRIEEAGFVVVRWTGAEAIGRPEAVRERILRHSRIAAEMYGVAPLDHEALAR</sequence>
<keyword evidence="4" id="KW-1185">Reference proteome</keyword>
<evidence type="ECO:0000259" key="2">
    <source>
        <dbReference type="Pfam" id="PF13338"/>
    </source>
</evidence>
<dbReference type="Pfam" id="PF13338">
    <property type="entry name" value="AbiEi_4"/>
    <property type="match status" value="1"/>
</dbReference>
<organism evidence="3 4">
    <name type="scientific">Jiangella rhizosphaerae</name>
    <dbReference type="NCBI Taxonomy" id="2293569"/>
    <lineage>
        <taxon>Bacteria</taxon>
        <taxon>Bacillati</taxon>
        <taxon>Actinomycetota</taxon>
        <taxon>Actinomycetes</taxon>
        <taxon>Jiangellales</taxon>
        <taxon>Jiangellaceae</taxon>
        <taxon>Jiangella</taxon>
    </lineage>
</organism>
<dbReference type="EMBL" id="QUAL01000091">
    <property type="protein sequence ID" value="RIQ27318.1"/>
    <property type="molecule type" value="Genomic_DNA"/>
</dbReference>
<accession>A0A418KT17</accession>
<protein>
    <recommendedName>
        <fullName evidence="5">Type IV toxin-antitoxin system AbiEi family antitoxin domain-containing protein</fullName>
    </recommendedName>
</protein>
<dbReference type="Proteomes" id="UP000284057">
    <property type="component" value="Unassembled WGS sequence"/>
</dbReference>
<reference evidence="3 4" key="1">
    <citation type="submission" date="2018-09" db="EMBL/GenBank/DDBJ databases">
        <title>Isolation, diversity and antifungal activity of actinobacteria from wheat.</title>
        <authorList>
            <person name="Han C."/>
        </authorList>
    </citation>
    <scope>NUCLEOTIDE SEQUENCE [LARGE SCALE GENOMIC DNA]</scope>
    <source>
        <strain evidence="3 4">NEAU-YY265</strain>
    </source>
</reference>
<evidence type="ECO:0000313" key="4">
    <source>
        <dbReference type="Proteomes" id="UP000284057"/>
    </source>
</evidence>
<evidence type="ECO:0008006" key="5">
    <source>
        <dbReference type="Google" id="ProtNLM"/>
    </source>
</evidence>
<feature type="domain" description="AbiEi antitoxin N-terminal" evidence="2">
    <location>
        <begin position="36"/>
        <end position="71"/>
    </location>
</feature>
<dbReference type="Pfam" id="PF09407">
    <property type="entry name" value="AbiEi_1"/>
    <property type="match status" value="1"/>
</dbReference>
<evidence type="ECO:0000259" key="1">
    <source>
        <dbReference type="Pfam" id="PF09407"/>
    </source>
</evidence>
<gene>
    <name evidence="3" type="ORF">DY240_09905</name>
</gene>
<name>A0A418KT17_9ACTN</name>
<proteinExistence type="predicted"/>
<dbReference type="InterPro" id="IPR018547">
    <property type="entry name" value="AbiEi_C"/>
</dbReference>
<feature type="domain" description="AbiEi antitoxin C-terminal" evidence="1">
    <location>
        <begin position="95"/>
        <end position="176"/>
    </location>
</feature>
<comment type="caution">
    <text evidence="3">The sequence shown here is derived from an EMBL/GenBank/DDBJ whole genome shotgun (WGS) entry which is preliminary data.</text>
</comment>